<organism evidence="2 3">
    <name type="scientific">Acropora cervicornis</name>
    <name type="common">Staghorn coral</name>
    <dbReference type="NCBI Taxonomy" id="6130"/>
    <lineage>
        <taxon>Eukaryota</taxon>
        <taxon>Metazoa</taxon>
        <taxon>Cnidaria</taxon>
        <taxon>Anthozoa</taxon>
        <taxon>Hexacorallia</taxon>
        <taxon>Scleractinia</taxon>
        <taxon>Astrocoeniina</taxon>
        <taxon>Acroporidae</taxon>
        <taxon>Acropora</taxon>
    </lineage>
</organism>
<feature type="transmembrane region" description="Helical" evidence="1">
    <location>
        <begin position="132"/>
        <end position="151"/>
    </location>
</feature>
<sequence>MSAAFPVATTLQLPTWIGNTGTTKGMTILGIKSSSSTCAKEWVTSAIGREAGKAFWIRLYTIITINLIIPCVMYSAGAFTSAFIIDFLFGKILREGFECEWSNATTSVRGSRCITSCVQFDITDPKVQNQSILFALLFILFAVCHVVKVSYTSIIHSFARLLEIVSGLLFAFTFIPWLIHQFSDVLPRWLKISVFILSTFFWLGFPPLRKQASSAIVVYFYAFRVYECKTFFLPEYREELFYELLLISSCFIWISPYLGIFSDTSTFIYYKWRLQKAFFDPQSVGSHGCLGISCKDFFPIPSYFACCRTKRDPDTYPLKMSDMRGVNPQYVSNVAVDYWRLNSSSRSTPFAVVSLAPDTNQRIDGPPEHTLNIDPGNVDHVDAMLLALLIHCIVAFPVMFIAVIALVNWDTEIEEFYAVVVWCHVHLYQVRFLREVLKVNNVGPNPPAILSLRDGGRLEKYGLLYLLKKRLKRILIVDGSLIAQEANYSKSILKSMDQARELLHCEFVGFDGRDVKEQMRKEYVEAPKGGGKPRYFRFLVQYFKEEEDGTYSMDGTGEVMIIAPRHPDKGVPPRDGMGTTWADYGEDLDTKEWGPGSVLSAEEVDRLTFCCCECCHTSVGCVSKISEKLCMGFPSTSTINQFFTPSLFTAYHREGYRACMESNAEEFLYVHAQAGGQANNIRELKHQTFL</sequence>
<keyword evidence="3" id="KW-1185">Reference proteome</keyword>
<evidence type="ECO:0000313" key="2">
    <source>
        <dbReference type="EMBL" id="KAK2556087.1"/>
    </source>
</evidence>
<name>A0AAD9Q795_ACRCE</name>
<feature type="transmembrane region" description="Helical" evidence="1">
    <location>
        <begin position="158"/>
        <end position="179"/>
    </location>
</feature>
<proteinExistence type="predicted"/>
<reference evidence="2" key="1">
    <citation type="journal article" date="2023" name="G3 (Bethesda)">
        <title>Whole genome assembly and annotation of the endangered Caribbean coral Acropora cervicornis.</title>
        <authorList>
            <person name="Selwyn J.D."/>
            <person name="Vollmer S.V."/>
        </authorList>
    </citation>
    <scope>NUCLEOTIDE SEQUENCE</scope>
    <source>
        <strain evidence="2">K2</strain>
    </source>
</reference>
<protein>
    <submittedName>
        <fullName evidence="2">Uncharacterized protein</fullName>
    </submittedName>
</protein>
<feature type="transmembrane region" description="Helical" evidence="1">
    <location>
        <begin position="244"/>
        <end position="270"/>
    </location>
</feature>
<comment type="caution">
    <text evidence="2">The sequence shown here is derived from an EMBL/GenBank/DDBJ whole genome shotgun (WGS) entry which is preliminary data.</text>
</comment>
<keyword evidence="1" id="KW-0812">Transmembrane</keyword>
<accession>A0AAD9Q795</accession>
<evidence type="ECO:0000313" key="3">
    <source>
        <dbReference type="Proteomes" id="UP001249851"/>
    </source>
</evidence>
<dbReference type="AlphaFoldDB" id="A0AAD9Q795"/>
<feature type="transmembrane region" description="Helical" evidence="1">
    <location>
        <begin position="59"/>
        <end position="85"/>
    </location>
</feature>
<keyword evidence="1" id="KW-1133">Transmembrane helix</keyword>
<feature type="non-terminal residue" evidence="2">
    <location>
        <position position="1"/>
    </location>
</feature>
<reference evidence="2" key="2">
    <citation type="journal article" date="2023" name="Science">
        <title>Genomic signatures of disease resistance in endangered staghorn corals.</title>
        <authorList>
            <person name="Vollmer S.V."/>
            <person name="Selwyn J.D."/>
            <person name="Despard B.A."/>
            <person name="Roesel C.L."/>
        </authorList>
    </citation>
    <scope>NUCLEOTIDE SEQUENCE</scope>
    <source>
        <strain evidence="2">K2</strain>
    </source>
</reference>
<gene>
    <name evidence="2" type="ORF">P5673_022105</name>
</gene>
<feature type="transmembrane region" description="Helical" evidence="1">
    <location>
        <begin position="385"/>
        <end position="409"/>
    </location>
</feature>
<keyword evidence="1" id="KW-0472">Membrane</keyword>
<dbReference type="Proteomes" id="UP001249851">
    <property type="component" value="Unassembled WGS sequence"/>
</dbReference>
<evidence type="ECO:0000256" key="1">
    <source>
        <dbReference type="SAM" id="Phobius"/>
    </source>
</evidence>
<dbReference type="EMBL" id="JARQWQ010000058">
    <property type="protein sequence ID" value="KAK2556087.1"/>
    <property type="molecule type" value="Genomic_DNA"/>
</dbReference>